<gene>
    <name evidence="2" type="ORF">C1SCF055_LOCUS31863</name>
</gene>
<dbReference type="AlphaFoldDB" id="A0A9P1D8L1"/>
<proteinExistence type="predicted"/>
<organism evidence="2">
    <name type="scientific">Cladocopium goreaui</name>
    <dbReference type="NCBI Taxonomy" id="2562237"/>
    <lineage>
        <taxon>Eukaryota</taxon>
        <taxon>Sar</taxon>
        <taxon>Alveolata</taxon>
        <taxon>Dinophyceae</taxon>
        <taxon>Suessiales</taxon>
        <taxon>Symbiodiniaceae</taxon>
        <taxon>Cladocopium</taxon>
    </lineage>
</organism>
<evidence type="ECO:0000313" key="4">
    <source>
        <dbReference type="Proteomes" id="UP001152797"/>
    </source>
</evidence>
<dbReference type="InterPro" id="IPR044079">
    <property type="entry name" value="Ubl_TBCE"/>
</dbReference>
<dbReference type="Gene3D" id="3.10.20.90">
    <property type="entry name" value="Phosphatidylinositol 3-kinase Catalytic Subunit, Chain A, domain 1"/>
    <property type="match status" value="1"/>
</dbReference>
<keyword evidence="4" id="KW-1185">Reference proteome</keyword>
<dbReference type="InterPro" id="IPR000626">
    <property type="entry name" value="Ubiquitin-like_dom"/>
</dbReference>
<comment type="caution">
    <text evidence="2">The sequence shown here is derived from an EMBL/GenBank/DDBJ whole genome shotgun (WGS) entry which is preliminary data.</text>
</comment>
<dbReference type="SUPFAM" id="SSF54236">
    <property type="entry name" value="Ubiquitin-like"/>
    <property type="match status" value="1"/>
</dbReference>
<reference evidence="3 4" key="2">
    <citation type="submission" date="2024-05" db="EMBL/GenBank/DDBJ databases">
        <authorList>
            <person name="Chen Y."/>
            <person name="Shah S."/>
            <person name="Dougan E. K."/>
            <person name="Thang M."/>
            <person name="Chan C."/>
        </authorList>
    </citation>
    <scope>NUCLEOTIDE SEQUENCE [LARGE SCALE GENOMIC DNA]</scope>
</reference>
<dbReference type="Proteomes" id="UP001152797">
    <property type="component" value="Unassembled WGS sequence"/>
</dbReference>
<accession>A0A9P1D8L1</accession>
<dbReference type="InterPro" id="IPR029071">
    <property type="entry name" value="Ubiquitin-like_domsf"/>
</dbReference>
<dbReference type="OrthoDB" id="444925at2759"/>
<evidence type="ECO:0000313" key="2">
    <source>
        <dbReference type="EMBL" id="CAI4006204.1"/>
    </source>
</evidence>
<sequence length="123" mass="13372">MTLQVGGDVTEHSQASRSALFNALVEALKRDRKVTLRPVGAAIVEKPVTKKKVPHTMTVAELKRLAHLLFKQVPLDRLTLTLADDGLPFGVPLDDEVRELGFFGIGDGAEIRVDDTADIPCKA</sequence>
<evidence type="ECO:0000259" key="1">
    <source>
        <dbReference type="Pfam" id="PF14560"/>
    </source>
</evidence>
<name>A0A9P1D8L1_9DINO</name>
<dbReference type="Pfam" id="PF14560">
    <property type="entry name" value="Ubiquitin_2"/>
    <property type="match status" value="1"/>
</dbReference>
<dbReference type="EMBL" id="CAMXCT030003779">
    <property type="protein sequence ID" value="CAL4793516.1"/>
    <property type="molecule type" value="Genomic_DNA"/>
</dbReference>
<protein>
    <submittedName>
        <fullName evidence="3">Tubulin-folding cofactor E (AtTFCE) (Protein PFIFFERLING)</fullName>
    </submittedName>
</protein>
<evidence type="ECO:0000313" key="3">
    <source>
        <dbReference type="EMBL" id="CAL4793516.1"/>
    </source>
</evidence>
<feature type="domain" description="Ubiquitin-like" evidence="1">
    <location>
        <begin position="48"/>
        <end position="116"/>
    </location>
</feature>
<dbReference type="EMBL" id="CAMXCT010003779">
    <property type="protein sequence ID" value="CAI4006204.1"/>
    <property type="molecule type" value="Genomic_DNA"/>
</dbReference>
<dbReference type="CDD" id="cd17044">
    <property type="entry name" value="Ubl_TBCE"/>
    <property type="match status" value="1"/>
</dbReference>
<dbReference type="EMBL" id="CAMXCT020003779">
    <property type="protein sequence ID" value="CAL1159579.1"/>
    <property type="molecule type" value="Genomic_DNA"/>
</dbReference>
<reference evidence="2" key="1">
    <citation type="submission" date="2022-10" db="EMBL/GenBank/DDBJ databases">
        <authorList>
            <person name="Chen Y."/>
            <person name="Dougan E. K."/>
            <person name="Chan C."/>
            <person name="Rhodes N."/>
            <person name="Thang M."/>
        </authorList>
    </citation>
    <scope>NUCLEOTIDE SEQUENCE</scope>
</reference>